<keyword evidence="7" id="KW-0505">Motor protein</keyword>
<gene>
    <name evidence="9" type="ORF">BYL167_LOCUS10926</name>
</gene>
<dbReference type="EMBL" id="CAJOBH010003358">
    <property type="protein sequence ID" value="CAF3949067.1"/>
    <property type="molecule type" value="Genomic_DNA"/>
</dbReference>
<dbReference type="GO" id="GO:0051231">
    <property type="term" value="P:spindle elongation"/>
    <property type="evidence" value="ECO:0007669"/>
    <property type="project" value="TreeGrafter"/>
</dbReference>
<dbReference type="PANTHER" id="PTHR47969">
    <property type="entry name" value="CHROMOSOME-ASSOCIATED KINESIN KIF4A-RELATED"/>
    <property type="match status" value="1"/>
</dbReference>
<keyword evidence="3 7" id="KW-0547">Nucleotide-binding</keyword>
<dbReference type="InterPro" id="IPR001752">
    <property type="entry name" value="Kinesin_motor_dom"/>
</dbReference>
<sequence>MESANLNKEIASSVKAAVRVRPLSKNEEHDLCQTCVDVQRATNEIILANSTAFTFDHVFLPDTTQDDVYRECIYDMIEGCFQGYSASILAYGQTGSGKTFTMGSGIEYSDPTKEGILPRAIMHIFQRCASYEREAELKEIALSKCVVSCQFIE</sequence>
<dbReference type="InterPro" id="IPR027640">
    <property type="entry name" value="Kinesin-like_fam"/>
</dbReference>
<evidence type="ECO:0000256" key="7">
    <source>
        <dbReference type="PROSITE-ProRule" id="PRU00283"/>
    </source>
</evidence>
<feature type="non-terminal residue" evidence="9">
    <location>
        <position position="153"/>
    </location>
</feature>
<evidence type="ECO:0000256" key="5">
    <source>
        <dbReference type="ARBA" id="ARBA00023054"/>
    </source>
</evidence>
<keyword evidence="5" id="KW-0175">Coiled coil</keyword>
<evidence type="ECO:0000256" key="6">
    <source>
        <dbReference type="ARBA" id="ARBA00023212"/>
    </source>
</evidence>
<feature type="binding site" evidence="7">
    <location>
        <begin position="92"/>
        <end position="99"/>
    </location>
    <ligand>
        <name>ATP</name>
        <dbReference type="ChEBI" id="CHEBI:30616"/>
    </ligand>
</feature>
<dbReference type="GO" id="GO:0003777">
    <property type="term" value="F:microtubule motor activity"/>
    <property type="evidence" value="ECO:0007669"/>
    <property type="project" value="InterPro"/>
</dbReference>
<dbReference type="InterPro" id="IPR027417">
    <property type="entry name" value="P-loop_NTPase"/>
</dbReference>
<feature type="domain" description="Kinesin motor" evidence="8">
    <location>
        <begin position="13"/>
        <end position="153"/>
    </location>
</feature>
<evidence type="ECO:0000313" key="10">
    <source>
        <dbReference type="Proteomes" id="UP000681967"/>
    </source>
</evidence>
<dbReference type="GO" id="GO:0005875">
    <property type="term" value="C:microtubule associated complex"/>
    <property type="evidence" value="ECO:0007669"/>
    <property type="project" value="TreeGrafter"/>
</dbReference>
<dbReference type="Pfam" id="PF00225">
    <property type="entry name" value="Kinesin"/>
    <property type="match status" value="1"/>
</dbReference>
<evidence type="ECO:0000256" key="3">
    <source>
        <dbReference type="ARBA" id="ARBA00022741"/>
    </source>
</evidence>
<keyword evidence="2" id="KW-0963">Cytoplasm</keyword>
<evidence type="ECO:0000256" key="2">
    <source>
        <dbReference type="ARBA" id="ARBA00022490"/>
    </source>
</evidence>
<reference evidence="9" key="1">
    <citation type="submission" date="2021-02" db="EMBL/GenBank/DDBJ databases">
        <authorList>
            <person name="Nowell W R."/>
        </authorList>
    </citation>
    <scope>NUCLEOTIDE SEQUENCE</scope>
</reference>
<accession>A0A8S2MKF1</accession>
<dbReference type="PROSITE" id="PS50067">
    <property type="entry name" value="KINESIN_MOTOR_2"/>
    <property type="match status" value="1"/>
</dbReference>
<evidence type="ECO:0000256" key="4">
    <source>
        <dbReference type="ARBA" id="ARBA00022840"/>
    </source>
</evidence>
<dbReference type="GO" id="GO:0007018">
    <property type="term" value="P:microtubule-based movement"/>
    <property type="evidence" value="ECO:0007669"/>
    <property type="project" value="InterPro"/>
</dbReference>
<proteinExistence type="inferred from homology"/>
<dbReference type="Proteomes" id="UP000681967">
    <property type="component" value="Unassembled WGS sequence"/>
</dbReference>
<keyword evidence="6" id="KW-0206">Cytoskeleton</keyword>
<comment type="subcellular location">
    <subcellularLocation>
        <location evidence="1">Cytoplasm</location>
        <location evidence="1">Cytoskeleton</location>
    </subcellularLocation>
</comment>
<evidence type="ECO:0000313" key="9">
    <source>
        <dbReference type="EMBL" id="CAF3949067.1"/>
    </source>
</evidence>
<protein>
    <recommendedName>
        <fullName evidence="8">Kinesin motor domain-containing protein</fullName>
    </recommendedName>
</protein>
<comment type="caution">
    <text evidence="9">The sequence shown here is derived from an EMBL/GenBank/DDBJ whole genome shotgun (WGS) entry which is preliminary data.</text>
</comment>
<comment type="similarity">
    <text evidence="7">Belongs to the TRAFAC class myosin-kinesin ATPase superfamily. Kinesin family.</text>
</comment>
<dbReference type="GO" id="GO:0008017">
    <property type="term" value="F:microtubule binding"/>
    <property type="evidence" value="ECO:0007669"/>
    <property type="project" value="InterPro"/>
</dbReference>
<evidence type="ECO:0000256" key="1">
    <source>
        <dbReference type="ARBA" id="ARBA00004245"/>
    </source>
</evidence>
<dbReference type="PANTHER" id="PTHR47969:SF15">
    <property type="entry name" value="CHROMOSOME-ASSOCIATED KINESIN KIF4A-RELATED"/>
    <property type="match status" value="1"/>
</dbReference>
<name>A0A8S2MKF1_9BILA</name>
<dbReference type="InterPro" id="IPR036961">
    <property type="entry name" value="Kinesin_motor_dom_sf"/>
</dbReference>
<keyword evidence="4 7" id="KW-0067">ATP-binding</keyword>
<dbReference type="SMART" id="SM00129">
    <property type="entry name" value="KISc"/>
    <property type="match status" value="1"/>
</dbReference>
<dbReference type="SUPFAM" id="SSF52540">
    <property type="entry name" value="P-loop containing nucleoside triphosphate hydrolases"/>
    <property type="match status" value="1"/>
</dbReference>
<evidence type="ECO:0000259" key="8">
    <source>
        <dbReference type="PROSITE" id="PS50067"/>
    </source>
</evidence>
<dbReference type="GO" id="GO:0007052">
    <property type="term" value="P:mitotic spindle organization"/>
    <property type="evidence" value="ECO:0007669"/>
    <property type="project" value="TreeGrafter"/>
</dbReference>
<organism evidence="9 10">
    <name type="scientific">Rotaria magnacalcarata</name>
    <dbReference type="NCBI Taxonomy" id="392030"/>
    <lineage>
        <taxon>Eukaryota</taxon>
        <taxon>Metazoa</taxon>
        <taxon>Spiralia</taxon>
        <taxon>Gnathifera</taxon>
        <taxon>Rotifera</taxon>
        <taxon>Eurotatoria</taxon>
        <taxon>Bdelloidea</taxon>
        <taxon>Philodinida</taxon>
        <taxon>Philodinidae</taxon>
        <taxon>Rotaria</taxon>
    </lineage>
</organism>
<dbReference type="Gene3D" id="3.40.850.10">
    <property type="entry name" value="Kinesin motor domain"/>
    <property type="match status" value="1"/>
</dbReference>
<dbReference type="AlphaFoldDB" id="A0A8S2MKF1"/>
<dbReference type="GO" id="GO:0005524">
    <property type="term" value="F:ATP binding"/>
    <property type="evidence" value="ECO:0007669"/>
    <property type="project" value="UniProtKB-UniRule"/>
</dbReference>